<evidence type="ECO:0000313" key="7">
    <source>
        <dbReference type="Proteomes" id="UP000018936"/>
    </source>
</evidence>
<organism evidence="6 7">
    <name type="scientific">Ophiophagus hannah</name>
    <name type="common">King cobra</name>
    <name type="synonym">Naja hannah</name>
    <dbReference type="NCBI Taxonomy" id="8665"/>
    <lineage>
        <taxon>Eukaryota</taxon>
        <taxon>Metazoa</taxon>
        <taxon>Chordata</taxon>
        <taxon>Craniata</taxon>
        <taxon>Vertebrata</taxon>
        <taxon>Euteleostomi</taxon>
        <taxon>Lepidosauria</taxon>
        <taxon>Squamata</taxon>
        <taxon>Bifurcata</taxon>
        <taxon>Unidentata</taxon>
        <taxon>Episquamata</taxon>
        <taxon>Toxicofera</taxon>
        <taxon>Serpentes</taxon>
        <taxon>Colubroidea</taxon>
        <taxon>Elapidae</taxon>
        <taxon>Elapinae</taxon>
        <taxon>Ophiophagus</taxon>
    </lineage>
</organism>
<keyword evidence="3" id="KW-0677">Repeat</keyword>
<feature type="region of interest" description="Disordered" evidence="5">
    <location>
        <begin position="1"/>
        <end position="22"/>
    </location>
</feature>
<gene>
    <name evidence="6" type="ORF">L345_03435</name>
</gene>
<dbReference type="FunFam" id="1.20.5.190:FF:000055">
    <property type="entry name" value="Putative microtubule-associated protein futsch"/>
    <property type="match status" value="1"/>
</dbReference>
<comment type="caution">
    <text evidence="6">The sequence shown here is derived from an EMBL/GenBank/DDBJ whole genome shotgun (WGS) entry which is preliminary data.</text>
</comment>
<dbReference type="SMART" id="SM00015">
    <property type="entry name" value="IQ"/>
    <property type="match status" value="3"/>
</dbReference>
<dbReference type="InterPro" id="IPR027417">
    <property type="entry name" value="P-loop_NTPase"/>
</dbReference>
<evidence type="ECO:0000256" key="4">
    <source>
        <dbReference type="ARBA" id="ARBA00022860"/>
    </source>
</evidence>
<evidence type="ECO:0000256" key="5">
    <source>
        <dbReference type="SAM" id="MobiDB-lite"/>
    </source>
</evidence>
<keyword evidence="2" id="KW-0963">Cytoplasm</keyword>
<protein>
    <submittedName>
        <fullName evidence="6">Uncharacterized protein</fullName>
    </submittedName>
</protein>
<dbReference type="CDD" id="cd23767">
    <property type="entry name" value="IQCD"/>
    <property type="match status" value="1"/>
</dbReference>
<dbReference type="GO" id="GO:0051295">
    <property type="term" value="P:establishment of meiotic spindle localization"/>
    <property type="evidence" value="ECO:0007669"/>
    <property type="project" value="TreeGrafter"/>
</dbReference>
<name>V8P9R4_OPHHA</name>
<dbReference type="PANTHER" id="PTHR22706:SF1">
    <property type="entry name" value="ASSEMBLY FACTOR FOR SPINDLE MICROTUBULES"/>
    <property type="match status" value="1"/>
</dbReference>
<accession>V8P9R4</accession>
<evidence type="ECO:0000313" key="6">
    <source>
        <dbReference type="EMBL" id="ETE70753.1"/>
    </source>
</evidence>
<dbReference type="GO" id="GO:0005516">
    <property type="term" value="F:calmodulin binding"/>
    <property type="evidence" value="ECO:0007669"/>
    <property type="project" value="UniProtKB-KW"/>
</dbReference>
<feature type="non-terminal residue" evidence="6">
    <location>
        <position position="1"/>
    </location>
</feature>
<dbReference type="Proteomes" id="UP000018936">
    <property type="component" value="Unassembled WGS sequence"/>
</dbReference>
<dbReference type="Pfam" id="PF00612">
    <property type="entry name" value="IQ"/>
    <property type="match status" value="3"/>
</dbReference>
<evidence type="ECO:0000256" key="3">
    <source>
        <dbReference type="ARBA" id="ARBA00022737"/>
    </source>
</evidence>
<dbReference type="SUPFAM" id="SSF52540">
    <property type="entry name" value="P-loop containing nucleoside triphosphate hydrolases"/>
    <property type="match status" value="1"/>
</dbReference>
<dbReference type="EMBL" id="AZIM01000486">
    <property type="protein sequence ID" value="ETE70753.1"/>
    <property type="molecule type" value="Genomic_DNA"/>
</dbReference>
<comment type="subcellular location">
    <subcellularLocation>
        <location evidence="1">Cytoplasm</location>
    </subcellularLocation>
</comment>
<keyword evidence="4" id="KW-0112">Calmodulin-binding</keyword>
<dbReference type="PROSITE" id="PS50096">
    <property type="entry name" value="IQ"/>
    <property type="match status" value="3"/>
</dbReference>
<proteinExistence type="predicted"/>
<keyword evidence="7" id="KW-1185">Reference proteome</keyword>
<dbReference type="InterPro" id="IPR051185">
    <property type="entry name" value="ASPM"/>
</dbReference>
<feature type="compositionally biased region" description="Polar residues" evidence="5">
    <location>
        <begin position="12"/>
        <end position="22"/>
    </location>
</feature>
<dbReference type="InterPro" id="IPR000048">
    <property type="entry name" value="IQ_motif_EF-hand-BS"/>
</dbReference>
<dbReference type="GO" id="GO:0007051">
    <property type="term" value="P:spindle organization"/>
    <property type="evidence" value="ECO:0007669"/>
    <property type="project" value="TreeGrafter"/>
</dbReference>
<dbReference type="GO" id="GO:0000278">
    <property type="term" value="P:mitotic cell cycle"/>
    <property type="evidence" value="ECO:0007669"/>
    <property type="project" value="TreeGrafter"/>
</dbReference>
<dbReference type="GO" id="GO:0000922">
    <property type="term" value="C:spindle pole"/>
    <property type="evidence" value="ECO:0007669"/>
    <property type="project" value="TreeGrafter"/>
</dbReference>
<dbReference type="AlphaFoldDB" id="V8P9R4"/>
<dbReference type="PANTHER" id="PTHR22706">
    <property type="entry name" value="ASSEMBLY FACTOR FOR SPINDLE MICROTUBULES"/>
    <property type="match status" value="1"/>
</dbReference>
<dbReference type="Gene3D" id="1.20.5.190">
    <property type="match status" value="1"/>
</dbReference>
<reference evidence="6 7" key="1">
    <citation type="journal article" date="2013" name="Proc. Natl. Acad. Sci. U.S.A.">
        <title>The king cobra genome reveals dynamic gene evolution and adaptation in the snake venom system.</title>
        <authorList>
            <person name="Vonk F.J."/>
            <person name="Casewell N.R."/>
            <person name="Henkel C.V."/>
            <person name="Heimberg A.M."/>
            <person name="Jansen H.J."/>
            <person name="McCleary R.J."/>
            <person name="Kerkkamp H.M."/>
            <person name="Vos R.A."/>
            <person name="Guerreiro I."/>
            <person name="Calvete J.J."/>
            <person name="Wuster W."/>
            <person name="Woods A.E."/>
            <person name="Logan J.M."/>
            <person name="Harrison R.A."/>
            <person name="Castoe T.A."/>
            <person name="de Koning A.P."/>
            <person name="Pollock D.D."/>
            <person name="Yandell M."/>
            <person name="Calderon D."/>
            <person name="Renjifo C."/>
            <person name="Currier R.B."/>
            <person name="Salgado D."/>
            <person name="Pla D."/>
            <person name="Sanz L."/>
            <person name="Hyder A.S."/>
            <person name="Ribeiro J.M."/>
            <person name="Arntzen J.W."/>
            <person name="van den Thillart G.E."/>
            <person name="Boetzer M."/>
            <person name="Pirovano W."/>
            <person name="Dirks R.P."/>
            <person name="Spaink H.P."/>
            <person name="Duboule D."/>
            <person name="McGlinn E."/>
            <person name="Kini R.M."/>
            <person name="Richardson M.K."/>
        </authorList>
    </citation>
    <scope>NUCLEOTIDE SEQUENCE</scope>
    <source>
        <tissue evidence="6">Blood</tissue>
    </source>
</reference>
<dbReference type="OrthoDB" id="252964at2759"/>
<evidence type="ECO:0000256" key="1">
    <source>
        <dbReference type="ARBA" id="ARBA00004496"/>
    </source>
</evidence>
<evidence type="ECO:0000256" key="2">
    <source>
        <dbReference type="ARBA" id="ARBA00022490"/>
    </source>
</evidence>
<sequence length="339" mass="38132">MLGFVHKRQDPSKAQTTSNMNTDEVLAFAPAPQRKAHQKFGQENKTATNIQSAWRGSHAKQNMERMNKAATKIQAIFRGYLIRKELPLGLCSSYGWAEAQKRTRPRKQNRSFPTFPTCHLQRGVDSERPAERECICLPSHKPKYYPKTVIENYPPLNHKKPFVRASSTILPLSSTAFPSMSLPLALEKQRYQEAAVTIQAAWRAYQNRQKRRPVVQVNKYLFPPNVAVKQANWENLKLGCAFPEEEMQQIGGSSDILLLSKAPRVRNINIRTVVKGLPASTPMPNISVEVKSPHAVIQGFQRDLSSGIQAVYTMRNASASGASQILIHVNTQQGKMAFK</sequence>
<dbReference type="GO" id="GO:0005737">
    <property type="term" value="C:cytoplasm"/>
    <property type="evidence" value="ECO:0007669"/>
    <property type="project" value="UniProtKB-SubCell"/>
</dbReference>